<dbReference type="AlphaFoldDB" id="A0AAE1FP51"/>
<dbReference type="EMBL" id="JAWQEG010009385">
    <property type="protein sequence ID" value="KAK3848742.1"/>
    <property type="molecule type" value="Genomic_DNA"/>
</dbReference>
<organism evidence="2 3">
    <name type="scientific">Petrolisthes cinctipes</name>
    <name type="common">Flat porcelain crab</name>
    <dbReference type="NCBI Taxonomy" id="88211"/>
    <lineage>
        <taxon>Eukaryota</taxon>
        <taxon>Metazoa</taxon>
        <taxon>Ecdysozoa</taxon>
        <taxon>Arthropoda</taxon>
        <taxon>Crustacea</taxon>
        <taxon>Multicrustacea</taxon>
        <taxon>Malacostraca</taxon>
        <taxon>Eumalacostraca</taxon>
        <taxon>Eucarida</taxon>
        <taxon>Decapoda</taxon>
        <taxon>Pleocyemata</taxon>
        <taxon>Anomura</taxon>
        <taxon>Galatheoidea</taxon>
        <taxon>Porcellanidae</taxon>
        <taxon>Petrolisthes</taxon>
    </lineage>
</organism>
<evidence type="ECO:0000313" key="2">
    <source>
        <dbReference type="EMBL" id="KAK3877815.1"/>
    </source>
</evidence>
<sequence>MHALIHSLSHHSIPSLVSIHFLNRSLSNIITTPSPNLPFSFTLSSSLPIFTTSTPSSSILSPVFLYFHFPSFLLFIIFPFSSSVPFFISPLPSPLYHFTRPLPHLLISISHLHYHHFISSLHPSPLIQIPLSLHPTLSFASPSPLFTTTTSSPLSIHLPSSKYLFHFIRPSPSLRPLYLSFTSSDPLLRLSISPTPPSLRAITLVGRYNSLRDYSVLVER</sequence>
<name>A0AAE1FP51_PETCI</name>
<protein>
    <submittedName>
        <fullName evidence="2">Uncharacterized protein</fullName>
    </submittedName>
</protein>
<comment type="caution">
    <text evidence="2">The sequence shown here is derived from an EMBL/GenBank/DDBJ whole genome shotgun (WGS) entry which is preliminary data.</text>
</comment>
<evidence type="ECO:0000313" key="1">
    <source>
        <dbReference type="EMBL" id="KAK3848742.1"/>
    </source>
</evidence>
<accession>A0AAE1FP51</accession>
<proteinExistence type="predicted"/>
<gene>
    <name evidence="2" type="ORF">Pcinc_017517</name>
    <name evidence="1" type="ORF">Pcinc_044483</name>
</gene>
<evidence type="ECO:0000313" key="3">
    <source>
        <dbReference type="Proteomes" id="UP001286313"/>
    </source>
</evidence>
<keyword evidence="3" id="KW-1185">Reference proteome</keyword>
<dbReference type="Proteomes" id="UP001286313">
    <property type="component" value="Unassembled WGS sequence"/>
</dbReference>
<reference evidence="2" key="1">
    <citation type="submission" date="2023-10" db="EMBL/GenBank/DDBJ databases">
        <title>Genome assemblies of two species of porcelain crab, Petrolisthes cinctipes and Petrolisthes manimaculis (Anomura: Porcellanidae).</title>
        <authorList>
            <person name="Angst P."/>
        </authorList>
    </citation>
    <scope>NUCLEOTIDE SEQUENCE</scope>
    <source>
        <strain evidence="2">PB745_01</strain>
        <tissue evidence="2">Gill</tissue>
    </source>
</reference>
<dbReference type="EMBL" id="JAWQEG010001626">
    <property type="protein sequence ID" value="KAK3877815.1"/>
    <property type="molecule type" value="Genomic_DNA"/>
</dbReference>